<dbReference type="Proteomes" id="UP000499080">
    <property type="component" value="Unassembled WGS sequence"/>
</dbReference>
<proteinExistence type="predicted"/>
<dbReference type="EMBL" id="BGPR01006918">
    <property type="protein sequence ID" value="GBN22905.1"/>
    <property type="molecule type" value="Genomic_DNA"/>
</dbReference>
<accession>A0A4Y2M731</accession>
<evidence type="ECO:0000313" key="1">
    <source>
        <dbReference type="EMBL" id="GBN22905.1"/>
    </source>
</evidence>
<name>A0A4Y2M731_ARAVE</name>
<reference evidence="1 2" key="1">
    <citation type="journal article" date="2019" name="Sci. Rep.">
        <title>Orb-weaving spider Araneus ventricosus genome elucidates the spidroin gene catalogue.</title>
        <authorList>
            <person name="Kono N."/>
            <person name="Nakamura H."/>
            <person name="Ohtoshi R."/>
            <person name="Moran D.A.P."/>
            <person name="Shinohara A."/>
            <person name="Yoshida Y."/>
            <person name="Fujiwara M."/>
            <person name="Mori M."/>
            <person name="Tomita M."/>
            <person name="Arakawa K."/>
        </authorList>
    </citation>
    <scope>NUCLEOTIDE SEQUENCE [LARGE SCALE GENOMIC DNA]</scope>
</reference>
<sequence>MDKWLKTGTLKRSASRTGIRTTDLAAMGITVDQQDDNYEVQRPTDWPVQTDGGMTEFSEHLRIDGIGGYDSRGYAKMKRLIKGYAREKRLRTPELDEQSSFGGQTQCEYVLGAPKEISHYSYAVLSRYIKLQFDIRRCAIS</sequence>
<protein>
    <submittedName>
        <fullName evidence="1">Uncharacterized protein</fullName>
    </submittedName>
</protein>
<evidence type="ECO:0000313" key="2">
    <source>
        <dbReference type="Proteomes" id="UP000499080"/>
    </source>
</evidence>
<dbReference type="AlphaFoldDB" id="A0A4Y2M731"/>
<comment type="caution">
    <text evidence="1">The sequence shown here is derived from an EMBL/GenBank/DDBJ whole genome shotgun (WGS) entry which is preliminary data.</text>
</comment>
<gene>
    <name evidence="1" type="ORF">AVEN_254545_1</name>
</gene>
<organism evidence="1 2">
    <name type="scientific">Araneus ventricosus</name>
    <name type="common">Orbweaver spider</name>
    <name type="synonym">Epeira ventricosa</name>
    <dbReference type="NCBI Taxonomy" id="182803"/>
    <lineage>
        <taxon>Eukaryota</taxon>
        <taxon>Metazoa</taxon>
        <taxon>Ecdysozoa</taxon>
        <taxon>Arthropoda</taxon>
        <taxon>Chelicerata</taxon>
        <taxon>Arachnida</taxon>
        <taxon>Araneae</taxon>
        <taxon>Araneomorphae</taxon>
        <taxon>Entelegynae</taxon>
        <taxon>Araneoidea</taxon>
        <taxon>Araneidae</taxon>
        <taxon>Araneus</taxon>
    </lineage>
</organism>
<keyword evidence="2" id="KW-1185">Reference proteome</keyword>